<accession>A0AAD0SBG8</accession>
<dbReference type="EMBL" id="CP022760">
    <property type="protein sequence ID" value="AXV83922.1"/>
    <property type="molecule type" value="Genomic_DNA"/>
</dbReference>
<keyword evidence="1" id="KW-1133">Transmembrane helix</keyword>
<feature type="transmembrane region" description="Helical" evidence="1">
    <location>
        <begin position="30"/>
        <end position="49"/>
    </location>
</feature>
<name>A0AAD0SBG8_RALSL</name>
<geneLocation type="plasmid" evidence="2 3">
    <name>unnamed</name>
</geneLocation>
<reference evidence="2 3" key="1">
    <citation type="submission" date="2017-08" db="EMBL/GenBank/DDBJ databases">
        <title>Genome sequences of Ralstonia solanacearum Species Complex (RSSC) isolated from Potato bacterial wilts in Korea.</title>
        <authorList>
            <person name="Cho H."/>
            <person name="Song E.-S."/>
            <person name="Lee Y.K."/>
            <person name="Lee S."/>
            <person name="Lee S.-W."/>
            <person name="Jo A."/>
            <person name="Kim J.-G."/>
            <person name="Hwang I."/>
        </authorList>
    </citation>
    <scope>NUCLEOTIDE SEQUENCE [LARGE SCALE GENOMIC DNA]</scope>
    <source>
        <strain evidence="2 3">T98</strain>
        <plasmid evidence="2 3">unnamed</plasmid>
    </source>
</reference>
<evidence type="ECO:0000313" key="2">
    <source>
        <dbReference type="EMBL" id="AXV83922.1"/>
    </source>
</evidence>
<protein>
    <recommendedName>
        <fullName evidence="4">Cytochrome c domain-containing protein</fullName>
    </recommendedName>
</protein>
<organism evidence="2 3">
    <name type="scientific">Ralstonia solanacearum</name>
    <name type="common">Pseudomonas solanacearum</name>
    <dbReference type="NCBI Taxonomy" id="305"/>
    <lineage>
        <taxon>Bacteria</taxon>
        <taxon>Pseudomonadati</taxon>
        <taxon>Pseudomonadota</taxon>
        <taxon>Betaproteobacteria</taxon>
        <taxon>Burkholderiales</taxon>
        <taxon>Burkholderiaceae</taxon>
        <taxon>Ralstonia</taxon>
        <taxon>Ralstonia solanacearum species complex</taxon>
    </lineage>
</organism>
<evidence type="ECO:0008006" key="4">
    <source>
        <dbReference type="Google" id="ProtNLM"/>
    </source>
</evidence>
<sequence length="601" mass="66674">MIATPIAVTQVPHEKHLSPATRPRRHIAPAWPRLVAALAGFVFMLLPAAHAQARDLNGIDYSMYYLADVRDNEHCKMEVDKNGKWSVDQRISNPAMTCPDMTSWRLFATVVRDKFWSDWADESQNWPGEPWPLCSATTGTNCCDPRSSKNDPQHCPIFPGDTKERSPMQLKTVAPALRIGRPAIAQHLQELATPADLEKSMAEFNASRSLIDQAPATSECPDSVVEKLVPKTYESIGRVIRQTNSEITIRNRAFQNYLFENNLYNTNGIAAVFTANDQNQRNNAPYAMDSRSASQGQPAKLGKIDFPPDAIMIKSNWLYEGIAKKLGIANTREKPFITQKMITVVKYTEGEKKEEKSCNLTGVHYLTAFHVSSKDIPNWVWTTFEHVAMPGRCDFIGCNDSYGYGSTDSLPAGVARNYVAPHVKSDGLIMSPTDVFNHDKLYPTEAIRPGLDQVFKTLGIGTAASTNRDQASIADLGWRSYRLKGSQVEYTNAMGRKTVLGNSITEAGFMNNSSCITCHARAGIHIKSDGGSDFFRLSIFNKDQSDYGYALSYHGIPNPSWFHNDNSKGMLDVLQTDFVWGFFNAKPVVAPTARDGGRGAP</sequence>
<gene>
    <name evidence="2" type="ORF">CJO77_20425</name>
</gene>
<dbReference type="RefSeq" id="WP_118870412.1">
    <property type="nucleotide sequence ID" value="NZ_CP022760.1"/>
</dbReference>
<keyword evidence="1" id="KW-0812">Transmembrane</keyword>
<proteinExistence type="predicted"/>
<dbReference type="AlphaFoldDB" id="A0AAD0SBG8"/>
<dbReference type="Proteomes" id="UP000261758">
    <property type="component" value="Plasmid unnamed"/>
</dbReference>
<evidence type="ECO:0000256" key="1">
    <source>
        <dbReference type="SAM" id="Phobius"/>
    </source>
</evidence>
<evidence type="ECO:0000313" key="3">
    <source>
        <dbReference type="Proteomes" id="UP000261758"/>
    </source>
</evidence>
<keyword evidence="2" id="KW-0614">Plasmid</keyword>
<keyword evidence="1" id="KW-0472">Membrane</keyword>